<feature type="compositionally biased region" description="Acidic residues" evidence="1">
    <location>
        <begin position="63"/>
        <end position="109"/>
    </location>
</feature>
<dbReference type="EMBL" id="FTNV01000001">
    <property type="protein sequence ID" value="SIR86436.1"/>
    <property type="molecule type" value="Genomic_DNA"/>
</dbReference>
<reference evidence="2 3" key="1">
    <citation type="submission" date="2017-01" db="EMBL/GenBank/DDBJ databases">
        <authorList>
            <person name="Mah S.A."/>
            <person name="Swanson W.J."/>
            <person name="Moy G.W."/>
            <person name="Vacquier V.D."/>
        </authorList>
    </citation>
    <scope>NUCLEOTIDE SEQUENCE [LARGE SCALE GENOMIC DNA]</scope>
    <source>
        <strain evidence="2 3">DSM 29590</strain>
    </source>
</reference>
<dbReference type="STRING" id="573024.SAMN05216208_1962"/>
<dbReference type="InterPro" id="IPR012644">
    <property type="entry name" value="CHP02300_FYDLN_acid"/>
</dbReference>
<sequence>MPKEEWGVKRLCPTTGQRFYDLNKDPIVSPYTGEVVELNTGKSRSIKADAEDAETKKMKDANTDDDAVLEDDDDDVDVDLGDDVLEDDEDDDDVSLDEIADVASEDDDT</sequence>
<dbReference type="RefSeq" id="WP_076533245.1">
    <property type="nucleotide sequence ID" value="NZ_CANNEL010000002.1"/>
</dbReference>
<protein>
    <submittedName>
        <fullName evidence="2">TIGR02300 family protein</fullName>
    </submittedName>
</protein>
<feature type="compositionally biased region" description="Basic and acidic residues" evidence="1">
    <location>
        <begin position="46"/>
        <end position="62"/>
    </location>
</feature>
<organism evidence="2 3">
    <name type="scientific">Roseovarius nanhaiticus</name>
    <dbReference type="NCBI Taxonomy" id="573024"/>
    <lineage>
        <taxon>Bacteria</taxon>
        <taxon>Pseudomonadati</taxon>
        <taxon>Pseudomonadota</taxon>
        <taxon>Alphaproteobacteria</taxon>
        <taxon>Rhodobacterales</taxon>
        <taxon>Roseobacteraceae</taxon>
        <taxon>Roseovarius</taxon>
    </lineage>
</organism>
<dbReference type="Proteomes" id="UP000186019">
    <property type="component" value="Unassembled WGS sequence"/>
</dbReference>
<evidence type="ECO:0000313" key="2">
    <source>
        <dbReference type="EMBL" id="SIR86436.1"/>
    </source>
</evidence>
<proteinExistence type="predicted"/>
<dbReference type="AlphaFoldDB" id="A0A1N7EEE9"/>
<feature type="region of interest" description="Disordered" evidence="1">
    <location>
        <begin position="42"/>
        <end position="109"/>
    </location>
</feature>
<evidence type="ECO:0000313" key="3">
    <source>
        <dbReference type="Proteomes" id="UP000186019"/>
    </source>
</evidence>
<dbReference type="OrthoDB" id="9815689at2"/>
<gene>
    <name evidence="2" type="ORF">SAMN05421666_0172</name>
</gene>
<dbReference type="NCBIfam" id="TIGR02300">
    <property type="entry name" value="FYDLN_acid"/>
    <property type="match status" value="1"/>
</dbReference>
<dbReference type="Pfam" id="PF09538">
    <property type="entry name" value="FYDLN_acid"/>
    <property type="match status" value="1"/>
</dbReference>
<name>A0A1N7EEE9_9RHOB</name>
<keyword evidence="3" id="KW-1185">Reference proteome</keyword>
<accession>A0A1N7EEE9</accession>
<evidence type="ECO:0000256" key="1">
    <source>
        <dbReference type="SAM" id="MobiDB-lite"/>
    </source>
</evidence>